<sequence>MKVVVFDDVQYREYRFKHNLTLRIAAETWISMLFFDELLSRTEYGEEKIELHSEVCNSESTRAVPMNISLYLALTISMLLYAYPPASLSTSVPVRLQQDVTDPVPDGSSPRKSLHLFSKTNTVRLLTSHPCLRLSTLIAQIL</sequence>
<dbReference type="EMBL" id="BGPR01026354">
    <property type="protein sequence ID" value="GBN95993.1"/>
    <property type="molecule type" value="Genomic_DNA"/>
</dbReference>
<proteinExistence type="predicted"/>
<name>A0A4Y2T856_ARAVE</name>
<organism evidence="1 2">
    <name type="scientific">Araneus ventricosus</name>
    <name type="common">Orbweaver spider</name>
    <name type="synonym">Epeira ventricosa</name>
    <dbReference type="NCBI Taxonomy" id="182803"/>
    <lineage>
        <taxon>Eukaryota</taxon>
        <taxon>Metazoa</taxon>
        <taxon>Ecdysozoa</taxon>
        <taxon>Arthropoda</taxon>
        <taxon>Chelicerata</taxon>
        <taxon>Arachnida</taxon>
        <taxon>Araneae</taxon>
        <taxon>Araneomorphae</taxon>
        <taxon>Entelegynae</taxon>
        <taxon>Araneoidea</taxon>
        <taxon>Araneidae</taxon>
        <taxon>Araneus</taxon>
    </lineage>
</organism>
<comment type="caution">
    <text evidence="1">The sequence shown here is derived from an EMBL/GenBank/DDBJ whole genome shotgun (WGS) entry which is preliminary data.</text>
</comment>
<gene>
    <name evidence="1" type="ORF">AVEN_180174_1</name>
</gene>
<dbReference type="Proteomes" id="UP000499080">
    <property type="component" value="Unassembled WGS sequence"/>
</dbReference>
<reference evidence="1 2" key="1">
    <citation type="journal article" date="2019" name="Sci. Rep.">
        <title>Orb-weaving spider Araneus ventricosus genome elucidates the spidroin gene catalogue.</title>
        <authorList>
            <person name="Kono N."/>
            <person name="Nakamura H."/>
            <person name="Ohtoshi R."/>
            <person name="Moran D.A.P."/>
            <person name="Shinohara A."/>
            <person name="Yoshida Y."/>
            <person name="Fujiwara M."/>
            <person name="Mori M."/>
            <person name="Tomita M."/>
            <person name="Arakawa K."/>
        </authorList>
    </citation>
    <scope>NUCLEOTIDE SEQUENCE [LARGE SCALE GENOMIC DNA]</scope>
</reference>
<keyword evidence="2" id="KW-1185">Reference proteome</keyword>
<evidence type="ECO:0000313" key="2">
    <source>
        <dbReference type="Proteomes" id="UP000499080"/>
    </source>
</evidence>
<dbReference type="AlphaFoldDB" id="A0A4Y2T856"/>
<protein>
    <submittedName>
        <fullName evidence="1">Uncharacterized protein</fullName>
    </submittedName>
</protein>
<accession>A0A4Y2T856</accession>
<evidence type="ECO:0000313" key="1">
    <source>
        <dbReference type="EMBL" id="GBN95993.1"/>
    </source>
</evidence>